<keyword evidence="8 11" id="KW-0573">Peptidoglycan synthesis</keyword>
<feature type="short sequence motif" description="Meso-diaminopimelate recognition motif" evidence="11">
    <location>
        <begin position="400"/>
        <end position="403"/>
    </location>
</feature>
<dbReference type="NCBIfam" id="NF001126">
    <property type="entry name" value="PRK00139.1-4"/>
    <property type="match status" value="1"/>
</dbReference>
<comment type="cofactor">
    <cofactor evidence="11">
        <name>Mg(2+)</name>
        <dbReference type="ChEBI" id="CHEBI:18420"/>
    </cofactor>
</comment>
<evidence type="ECO:0000259" key="13">
    <source>
        <dbReference type="Pfam" id="PF01225"/>
    </source>
</evidence>
<dbReference type="InterPro" id="IPR004101">
    <property type="entry name" value="Mur_ligase_C"/>
</dbReference>
<dbReference type="InterPro" id="IPR036565">
    <property type="entry name" value="Mur-like_cat_sf"/>
</dbReference>
<dbReference type="NCBIfam" id="TIGR01085">
    <property type="entry name" value="murE"/>
    <property type="match status" value="1"/>
</dbReference>
<feature type="binding site" evidence="11">
    <location>
        <position position="452"/>
    </location>
    <ligand>
        <name>meso-2,6-diaminopimelate</name>
        <dbReference type="ChEBI" id="CHEBI:57791"/>
    </ligand>
</feature>
<dbReference type="Gene3D" id="3.90.190.20">
    <property type="entry name" value="Mur ligase, C-terminal domain"/>
    <property type="match status" value="1"/>
</dbReference>
<dbReference type="NCBIfam" id="NF001124">
    <property type="entry name" value="PRK00139.1-2"/>
    <property type="match status" value="1"/>
</dbReference>
<feature type="domain" description="Mur ligase C-terminal" evidence="14">
    <location>
        <begin position="327"/>
        <end position="454"/>
    </location>
</feature>
<comment type="similarity">
    <text evidence="1 11">Belongs to the MurCDEF family. MurE subfamily.</text>
</comment>
<dbReference type="PANTHER" id="PTHR23135">
    <property type="entry name" value="MUR LIGASE FAMILY MEMBER"/>
    <property type="match status" value="1"/>
</dbReference>
<dbReference type="InterPro" id="IPR013221">
    <property type="entry name" value="Mur_ligase_cen"/>
</dbReference>
<feature type="binding site" evidence="11">
    <location>
        <position position="171"/>
    </location>
    <ligand>
        <name>UDP-N-acetyl-alpha-D-muramoyl-L-alanyl-D-glutamate</name>
        <dbReference type="ChEBI" id="CHEBI:83900"/>
    </ligand>
</feature>
<dbReference type="GO" id="GO:0000287">
    <property type="term" value="F:magnesium ion binding"/>
    <property type="evidence" value="ECO:0007669"/>
    <property type="project" value="UniProtKB-UniRule"/>
</dbReference>
<dbReference type="AlphaFoldDB" id="A0A956SDR8"/>
<feature type="binding site" evidence="11">
    <location>
        <position position="376"/>
    </location>
    <ligand>
        <name>meso-2,6-diaminopimelate</name>
        <dbReference type="ChEBI" id="CHEBI:57791"/>
    </ligand>
</feature>
<dbReference type="GO" id="GO:0071555">
    <property type="term" value="P:cell wall organization"/>
    <property type="evidence" value="ECO:0007669"/>
    <property type="project" value="UniProtKB-KW"/>
</dbReference>
<reference evidence="16" key="1">
    <citation type="submission" date="2020-04" db="EMBL/GenBank/DDBJ databases">
        <authorList>
            <person name="Zhang T."/>
        </authorList>
    </citation>
    <scope>NUCLEOTIDE SEQUENCE</scope>
    <source>
        <strain evidence="16">HKST-UBA02</strain>
    </source>
</reference>
<dbReference type="Pfam" id="PF08245">
    <property type="entry name" value="Mur_ligase_M"/>
    <property type="match status" value="1"/>
</dbReference>
<evidence type="ECO:0000256" key="1">
    <source>
        <dbReference type="ARBA" id="ARBA00005898"/>
    </source>
</evidence>
<dbReference type="SUPFAM" id="SSF53244">
    <property type="entry name" value="MurD-like peptide ligases, peptide-binding domain"/>
    <property type="match status" value="1"/>
</dbReference>
<name>A0A956SDR8_UNCEI</name>
<comment type="subcellular location">
    <subcellularLocation>
        <location evidence="11 12">Cytoplasm</location>
    </subcellularLocation>
</comment>
<evidence type="ECO:0000256" key="4">
    <source>
        <dbReference type="ARBA" id="ARBA00022618"/>
    </source>
</evidence>
<dbReference type="HAMAP" id="MF_00208">
    <property type="entry name" value="MurE"/>
    <property type="match status" value="1"/>
</dbReference>
<evidence type="ECO:0000256" key="8">
    <source>
        <dbReference type="ARBA" id="ARBA00022984"/>
    </source>
</evidence>
<keyword evidence="4 11" id="KW-0132">Cell division</keyword>
<dbReference type="EMBL" id="JAGQHS010000063">
    <property type="protein sequence ID" value="MCA9756696.1"/>
    <property type="molecule type" value="Genomic_DNA"/>
</dbReference>
<evidence type="ECO:0000256" key="7">
    <source>
        <dbReference type="ARBA" id="ARBA00022960"/>
    </source>
</evidence>
<evidence type="ECO:0000256" key="3">
    <source>
        <dbReference type="ARBA" id="ARBA00022598"/>
    </source>
</evidence>
<keyword evidence="5 11" id="KW-0547">Nucleotide-binding</keyword>
<evidence type="ECO:0000313" key="16">
    <source>
        <dbReference type="EMBL" id="MCA9756696.1"/>
    </source>
</evidence>
<comment type="catalytic activity">
    <reaction evidence="11">
        <text>UDP-N-acetyl-alpha-D-muramoyl-L-alanyl-D-glutamate + meso-2,6-diaminopimelate + ATP = UDP-N-acetyl-alpha-D-muramoyl-L-alanyl-gamma-D-glutamyl-meso-2,6-diaminopimelate + ADP + phosphate + H(+)</text>
        <dbReference type="Rhea" id="RHEA:23676"/>
        <dbReference type="ChEBI" id="CHEBI:15378"/>
        <dbReference type="ChEBI" id="CHEBI:30616"/>
        <dbReference type="ChEBI" id="CHEBI:43474"/>
        <dbReference type="ChEBI" id="CHEBI:57791"/>
        <dbReference type="ChEBI" id="CHEBI:83900"/>
        <dbReference type="ChEBI" id="CHEBI:83905"/>
        <dbReference type="ChEBI" id="CHEBI:456216"/>
        <dbReference type="EC" id="6.3.2.13"/>
    </reaction>
</comment>
<dbReference type="PROSITE" id="PS01011">
    <property type="entry name" value="FOLYLPOLYGLU_SYNT_1"/>
    <property type="match status" value="1"/>
</dbReference>
<keyword evidence="2 11" id="KW-0963">Cytoplasm</keyword>
<feature type="binding site" evidence="11">
    <location>
        <begin position="400"/>
        <end position="403"/>
    </location>
    <ligand>
        <name>meso-2,6-diaminopimelate</name>
        <dbReference type="ChEBI" id="CHEBI:57791"/>
    </ligand>
</feature>
<dbReference type="InterPro" id="IPR005761">
    <property type="entry name" value="UDP-N-AcMur-Glu-dNH2Pim_ligase"/>
</dbReference>
<evidence type="ECO:0000259" key="14">
    <source>
        <dbReference type="Pfam" id="PF02875"/>
    </source>
</evidence>
<dbReference type="Gene3D" id="3.40.1190.10">
    <property type="entry name" value="Mur-like, catalytic domain"/>
    <property type="match status" value="1"/>
</dbReference>
<feature type="domain" description="Mur ligase N-terminal catalytic" evidence="13">
    <location>
        <begin position="16"/>
        <end position="87"/>
    </location>
</feature>
<keyword evidence="3 11" id="KW-0436">Ligase</keyword>
<sequence length="495" mass="53757">MNPRPVGVWPGDDVVVTGIHHDNRRVTAGGVFVCVRGQKVDGHDMADRAVSAGAALVVGERPTIEGVSHYLRVDDSRKALAILASTWYGHPSRDMRVVGVTGTNGKSSVTWMVQSMVASAGLDGAVLGTLGVGSPGRLRAQPFTTPEAPDFQRELAELRDLGTDVAAVEVSSHGLQQRRTYNTRFHTVVFTNLTQDHLDFHGSMDEYAGAKSLLFRREERGTDEPIATAIVNADDEHLTRILEGSTDRILSYGRAEGVDYRATEVESVPSGLALTVAHPRGTTEIRTRLLGMFQVSNLLAAFAVGRSLGLDEDVIANGLENLNGIPGRMERVERGQPFPVVVDYAHTPDALLRSVESLRPFVKGRILLVFGCGGDRDQGKRYEMGRVATFVADLIIVTDDNPRGEPPAAIRNEIHEGTRSTGASAIDQPGREAAIRFAINLAKDDDAVFLAGKGHETVQIFADRVVPFDDREVAAMMLDERGERTGEWTPPEDPR</sequence>
<dbReference type="GO" id="GO:0005524">
    <property type="term" value="F:ATP binding"/>
    <property type="evidence" value="ECO:0007669"/>
    <property type="project" value="UniProtKB-UniRule"/>
</dbReference>
<keyword evidence="6 11" id="KW-0067">ATP-binding</keyword>
<feature type="binding site" evidence="11">
    <location>
        <begin position="144"/>
        <end position="145"/>
    </location>
    <ligand>
        <name>UDP-N-acetyl-alpha-D-muramoyl-L-alanyl-D-glutamate</name>
        <dbReference type="ChEBI" id="CHEBI:83900"/>
    </ligand>
</feature>
<dbReference type="GO" id="GO:0009252">
    <property type="term" value="P:peptidoglycan biosynthetic process"/>
    <property type="evidence" value="ECO:0007669"/>
    <property type="project" value="UniProtKB-UniRule"/>
</dbReference>
<dbReference type="SUPFAM" id="SSF53623">
    <property type="entry name" value="MurD-like peptide ligases, catalytic domain"/>
    <property type="match status" value="1"/>
</dbReference>
<comment type="caution">
    <text evidence="16">The sequence shown here is derived from an EMBL/GenBank/DDBJ whole genome shotgun (WGS) entry which is preliminary data.</text>
</comment>
<dbReference type="GO" id="GO:0008360">
    <property type="term" value="P:regulation of cell shape"/>
    <property type="evidence" value="ECO:0007669"/>
    <property type="project" value="UniProtKB-KW"/>
</dbReference>
<protein>
    <recommendedName>
        <fullName evidence="11">UDP-N-acetylmuramoyl-L-alanyl-D-glutamate--2,6-diaminopimelate ligase</fullName>
        <ecNumber evidence="11">6.3.2.13</ecNumber>
    </recommendedName>
    <alternativeName>
        <fullName evidence="11">Meso-A2pm-adding enzyme</fullName>
    </alternativeName>
    <alternativeName>
        <fullName evidence="11">Meso-diaminopimelate-adding enzyme</fullName>
    </alternativeName>
    <alternativeName>
        <fullName evidence="11">UDP-MurNAc-L-Ala-D-Glu:meso-diaminopimelate ligase</fullName>
    </alternativeName>
    <alternativeName>
        <fullName evidence="11">UDP-MurNAc-tripeptide synthetase</fullName>
    </alternativeName>
    <alternativeName>
        <fullName evidence="11">UDP-N-acetylmuramyl-tripeptide synthetase</fullName>
    </alternativeName>
</protein>
<dbReference type="GO" id="GO:0004326">
    <property type="term" value="F:tetrahydrofolylpolyglutamate synthase activity"/>
    <property type="evidence" value="ECO:0007669"/>
    <property type="project" value="InterPro"/>
</dbReference>
<dbReference type="EC" id="6.3.2.13" evidence="11"/>
<evidence type="ECO:0000256" key="2">
    <source>
        <dbReference type="ARBA" id="ARBA00022490"/>
    </source>
</evidence>
<keyword evidence="11" id="KW-0460">Magnesium</keyword>
<dbReference type="PANTHER" id="PTHR23135:SF4">
    <property type="entry name" value="UDP-N-ACETYLMURAMOYL-L-ALANYL-D-GLUTAMATE--2,6-DIAMINOPIMELATE LIGASE MURE HOMOLOG, CHLOROPLASTIC"/>
    <property type="match status" value="1"/>
</dbReference>
<dbReference type="InterPro" id="IPR035911">
    <property type="entry name" value="MurE/MurF_N"/>
</dbReference>
<feature type="binding site" evidence="11">
    <location>
        <begin position="102"/>
        <end position="108"/>
    </location>
    <ligand>
        <name>ATP</name>
        <dbReference type="ChEBI" id="CHEBI:30616"/>
    </ligand>
</feature>
<feature type="binding site" evidence="11">
    <location>
        <position position="456"/>
    </location>
    <ligand>
        <name>meso-2,6-diaminopimelate</name>
        <dbReference type="ChEBI" id="CHEBI:57791"/>
    </ligand>
</feature>
<keyword evidence="7 11" id="KW-0133">Cell shape</keyword>
<dbReference type="GO" id="GO:0051301">
    <property type="term" value="P:cell division"/>
    <property type="evidence" value="ECO:0007669"/>
    <property type="project" value="UniProtKB-KW"/>
</dbReference>
<dbReference type="GO" id="GO:0008765">
    <property type="term" value="F:UDP-N-acetylmuramoylalanyl-D-glutamate-2,6-diaminopimelate ligase activity"/>
    <property type="evidence" value="ECO:0007669"/>
    <property type="project" value="UniProtKB-UniRule"/>
</dbReference>
<evidence type="ECO:0000256" key="11">
    <source>
        <dbReference type="HAMAP-Rule" id="MF_00208"/>
    </source>
</evidence>
<dbReference type="InterPro" id="IPR000713">
    <property type="entry name" value="Mur_ligase_N"/>
</dbReference>
<evidence type="ECO:0000256" key="6">
    <source>
        <dbReference type="ARBA" id="ARBA00022840"/>
    </source>
</evidence>
<feature type="domain" description="Mur ligase central" evidence="15">
    <location>
        <begin position="100"/>
        <end position="304"/>
    </location>
</feature>
<dbReference type="GO" id="GO:0005737">
    <property type="term" value="C:cytoplasm"/>
    <property type="evidence" value="ECO:0007669"/>
    <property type="project" value="UniProtKB-SubCell"/>
</dbReference>
<evidence type="ECO:0000259" key="15">
    <source>
        <dbReference type="Pfam" id="PF08245"/>
    </source>
</evidence>
<dbReference type="SUPFAM" id="SSF63418">
    <property type="entry name" value="MurE/MurF N-terminal domain"/>
    <property type="match status" value="1"/>
</dbReference>
<evidence type="ECO:0000256" key="12">
    <source>
        <dbReference type="RuleBase" id="RU004135"/>
    </source>
</evidence>
<comment type="pathway">
    <text evidence="11 12">Cell wall biogenesis; peptidoglycan biosynthesis.</text>
</comment>
<organism evidence="16 17">
    <name type="scientific">Eiseniibacteriota bacterium</name>
    <dbReference type="NCBI Taxonomy" id="2212470"/>
    <lineage>
        <taxon>Bacteria</taxon>
        <taxon>Candidatus Eiseniibacteriota</taxon>
    </lineage>
</organism>
<comment type="function">
    <text evidence="11">Catalyzes the addition of meso-diaminopimelic acid to the nucleotide precursor UDP-N-acetylmuramoyl-L-alanyl-D-glutamate (UMAG) in the biosynthesis of bacterial cell-wall peptidoglycan.</text>
</comment>
<evidence type="ECO:0000256" key="5">
    <source>
        <dbReference type="ARBA" id="ARBA00022741"/>
    </source>
</evidence>
<evidence type="ECO:0000256" key="9">
    <source>
        <dbReference type="ARBA" id="ARBA00023306"/>
    </source>
</evidence>
<evidence type="ECO:0000313" key="17">
    <source>
        <dbReference type="Proteomes" id="UP000739538"/>
    </source>
</evidence>
<comment type="caution">
    <text evidence="11">Lacks conserved residue(s) required for the propagation of feature annotation.</text>
</comment>
<comment type="PTM">
    <text evidence="11">Carboxylation is probably crucial for Mg(2+) binding and, consequently, for the gamma-phosphate positioning of ATP.</text>
</comment>
<proteinExistence type="inferred from homology"/>
<dbReference type="Pfam" id="PF01225">
    <property type="entry name" value="Mur_ligase"/>
    <property type="match status" value="1"/>
</dbReference>
<evidence type="ECO:0000256" key="10">
    <source>
        <dbReference type="ARBA" id="ARBA00023316"/>
    </source>
</evidence>
<dbReference type="Proteomes" id="UP000739538">
    <property type="component" value="Unassembled WGS sequence"/>
</dbReference>
<keyword evidence="9 11" id="KW-0131">Cell cycle</keyword>
<reference evidence="16" key="2">
    <citation type="journal article" date="2021" name="Microbiome">
        <title>Successional dynamics and alternative stable states in a saline activated sludge microbial community over 9 years.</title>
        <authorList>
            <person name="Wang Y."/>
            <person name="Ye J."/>
            <person name="Ju F."/>
            <person name="Liu L."/>
            <person name="Boyd J.A."/>
            <person name="Deng Y."/>
            <person name="Parks D.H."/>
            <person name="Jiang X."/>
            <person name="Yin X."/>
            <person name="Woodcroft B.J."/>
            <person name="Tyson G.W."/>
            <person name="Hugenholtz P."/>
            <person name="Polz M.F."/>
            <person name="Zhang T."/>
        </authorList>
    </citation>
    <scope>NUCLEOTIDE SEQUENCE</scope>
    <source>
        <strain evidence="16">HKST-UBA02</strain>
    </source>
</reference>
<feature type="binding site" evidence="11">
    <location>
        <position position="177"/>
    </location>
    <ligand>
        <name>UDP-N-acetyl-alpha-D-muramoyl-L-alanyl-D-glutamate</name>
        <dbReference type="ChEBI" id="CHEBI:83900"/>
    </ligand>
</feature>
<dbReference type="Gene3D" id="3.40.1390.10">
    <property type="entry name" value="MurE/MurF, N-terminal domain"/>
    <property type="match status" value="1"/>
</dbReference>
<keyword evidence="10 11" id="KW-0961">Cell wall biogenesis/degradation</keyword>
<accession>A0A956SDR8</accession>
<dbReference type="Pfam" id="PF02875">
    <property type="entry name" value="Mur_ligase_C"/>
    <property type="match status" value="1"/>
</dbReference>
<feature type="modified residue" description="N6-carboxylysine" evidence="11">
    <location>
        <position position="211"/>
    </location>
</feature>
<gene>
    <name evidence="11" type="primary">murE</name>
    <name evidence="16" type="ORF">KDA27_12905</name>
</gene>
<dbReference type="InterPro" id="IPR018109">
    <property type="entry name" value="Folylpolyglutamate_synth_CS"/>
</dbReference>
<dbReference type="InterPro" id="IPR036615">
    <property type="entry name" value="Mur_ligase_C_dom_sf"/>
</dbReference>
<feature type="binding site" evidence="11">
    <location>
        <position position="179"/>
    </location>
    <ligand>
        <name>UDP-N-acetyl-alpha-D-muramoyl-L-alanyl-D-glutamate</name>
        <dbReference type="ChEBI" id="CHEBI:83900"/>
    </ligand>
</feature>